<dbReference type="EMBL" id="FUXK01000009">
    <property type="protein sequence ID" value="SJZ76244.1"/>
    <property type="molecule type" value="Genomic_DNA"/>
</dbReference>
<dbReference type="eggNOG" id="ENOG502ZX6Q">
    <property type="taxonomic scope" value="Bacteria"/>
</dbReference>
<proteinExistence type="predicted"/>
<protein>
    <submittedName>
        <fullName evidence="1">Uncharacterized protein</fullName>
    </submittedName>
</protein>
<evidence type="ECO:0000313" key="2">
    <source>
        <dbReference type="Proteomes" id="UP000190065"/>
    </source>
</evidence>
<dbReference type="InterPro" id="IPR009045">
    <property type="entry name" value="Zn_M74/Hedgehog-like"/>
</dbReference>
<dbReference type="SUPFAM" id="SSF55166">
    <property type="entry name" value="Hedgehog/DD-peptidase"/>
    <property type="match status" value="1"/>
</dbReference>
<dbReference type="InterPro" id="IPR043769">
    <property type="entry name" value="DUF5715"/>
</dbReference>
<organism evidence="1 2">
    <name type="scientific">Segatella oulorum</name>
    <dbReference type="NCBI Taxonomy" id="28136"/>
    <lineage>
        <taxon>Bacteria</taxon>
        <taxon>Pseudomonadati</taxon>
        <taxon>Bacteroidota</taxon>
        <taxon>Bacteroidia</taxon>
        <taxon>Bacteroidales</taxon>
        <taxon>Prevotellaceae</taxon>
        <taxon>Segatella</taxon>
    </lineage>
</organism>
<name>A0A1T4NAJ4_9BACT</name>
<evidence type="ECO:0000313" key="1">
    <source>
        <dbReference type="EMBL" id="SJZ76244.1"/>
    </source>
</evidence>
<dbReference type="Pfam" id="PF18979">
    <property type="entry name" value="DUF5715"/>
    <property type="match status" value="1"/>
</dbReference>
<dbReference type="STRING" id="28136.SAMN02745202_01011"/>
<sequence>MKISKNRFLLGAGFVILLLGIMRCAAPHTAKQQVSGTIHPETIDIQDDSALQSFNGQAADTQTVQVILAYPKFFHADGRLVKNRIYSVPNFGKAFPDQNDVQLISAQKYGVRPVQNRQEAEHRKGELTYIGSNPYYYVDNLKSSIPYLVPRAAILLQDIGHNFFDSLQIKGIPLHKIIVTSVMRSKEDVQKLRNHNRNATQNSCHLYGTTVDVCYNRYKTVETTQEPRRKVRNDTLKWVLSEVLNDLRLQNRCHIKYEVHQGCFHLTVR</sequence>
<accession>A0A1T4NAJ4</accession>
<gene>
    <name evidence="1" type="ORF">SAMN02745202_01011</name>
</gene>
<reference evidence="1 2" key="1">
    <citation type="submission" date="2017-02" db="EMBL/GenBank/DDBJ databases">
        <authorList>
            <person name="Peterson S.W."/>
        </authorList>
    </citation>
    <scope>NUCLEOTIDE SEQUENCE [LARGE SCALE GENOMIC DNA]</scope>
    <source>
        <strain evidence="1 2">ATCC 43324</strain>
    </source>
</reference>
<dbReference type="RefSeq" id="WP_025071054.1">
    <property type="nucleotide sequence ID" value="NZ_FUXK01000009.1"/>
</dbReference>
<dbReference type="AlphaFoldDB" id="A0A1T4NAJ4"/>
<dbReference type="Proteomes" id="UP000190065">
    <property type="component" value="Unassembled WGS sequence"/>
</dbReference>